<dbReference type="SMART" id="SM00409">
    <property type="entry name" value="IG"/>
    <property type="match status" value="8"/>
</dbReference>
<feature type="compositionally biased region" description="Polar residues" evidence="6">
    <location>
        <begin position="1031"/>
        <end position="1044"/>
    </location>
</feature>
<evidence type="ECO:0000313" key="10">
    <source>
        <dbReference type="EnsemblMetazoa" id="XP_020911827.1"/>
    </source>
</evidence>
<accession>A0A913XXG3</accession>
<dbReference type="RefSeq" id="XP_020911827.1">
    <property type="nucleotide sequence ID" value="XM_021056168.2"/>
</dbReference>
<dbReference type="Gene3D" id="2.60.40.10">
    <property type="entry name" value="Immunoglobulins"/>
    <property type="match status" value="9"/>
</dbReference>
<dbReference type="PROSITE" id="PS50024">
    <property type="entry name" value="SEA"/>
    <property type="match status" value="1"/>
</dbReference>
<sequence length="1226" mass="132166">MIQSSNNKNNTITIRNATSNDAGLYTCTAVNLVGNESISVTLRVKYIGNAVCAVPASANEGDVMALNCSADGYPAVNYTWTTPGKVHEGPTASITATPDLNGVTVKCKATNTFEMSTCTESLTVYYKPRNVTVSPSRLVLNETETLTLTCDASANPAGNYSWSLNGKILEGKTNRVLTKHNITAQDAGDYICTVTNTLGADTSNKAVIDVRFIGNAVCAVPSSANEGNTMVLNCSADGYPAVNYTWTTTGKVYQGPTASIPATPDLNGVTVTCKATNTFEISTCTRSLTVNYKPRNVTVSPSRLVLNETETLNLTCDASANPAGNYSWSLNGKILDGESNRVLTKDNVTVQDAGEYICTVTNILGDDTSNKAVVYVRYIRNAVCTAPASANEGDAMVLNCSTVGYPAVSYTWTTLDKVHQGPTASIPATPDLNGVTVTCKATNKFETRTCSRSVTVYYKPRNVTVSPSRRLVLNESETLNLTCDASANPAGNYSWSLNGKILEGKTNRVLTKHNITAQDAGEYICKVNNTLGADTSGKAVVDVPHIGAASCTANPDPVLDGNNITLKCSASGYPAVNYNLTVRNLEVSENVITFKAEPSLNGAVMTCKAVNEFGTRNCTKTVTVYYKPYNIQVSPTSVVLNEKESFNLICNASANPPGEYSWSFNGNVLDGETDKVLAKPGITRDEAGEYRCTVTNNVGSGASNISVVKVRYLEECMTNYTLTNKQNLTLSPKGFPEPILNCAKGNFNLTGSNTLSTTEGNDICTISNAAGKCQFEYQVVIQVAVYNYSATFRLPNREFQEDLDDKTSTAYKKLKEEIKKVLKSVYKGYKIVIGIFITAFWEGSVNVDFNLELVANVSDPLSPLKNAVTNAGGNLSGLVIDPSSIQTGTTPTPTIPTTTKEDITDSDGLSTEAKIAIGVAVPIVVILIIVLVCCCWYKKKEKKGEENISLEEGSPYRPVNGEENLGLSESQTSYAQSGPKSDHNGQPTNNNPDTGDGTATYAAVDMSKKKKKKQEGEVLYADLDSMRPGNNKGTELQPMSSSGNIPEKRESDYASIDFFKTQKQGEVKEYECLGTFTFTDRKYNKALDNEMTDSFKKLRDEVNKTVKSAYKDDTNFVLVEAEHFKWDPHGTIVIFKLILKEKVADPFLPLKEALEKNGGVVGAMKIIPQSVNEHEEEQNAPGEQKKAQKQDEANAAAKPNVGFLGGKETESSNQDNSSPESQGVNV</sequence>
<evidence type="ECO:0000256" key="4">
    <source>
        <dbReference type="ARBA" id="ARBA00023180"/>
    </source>
</evidence>
<feature type="domain" description="Ig-like" evidence="9">
    <location>
        <begin position="128"/>
        <end position="208"/>
    </location>
</feature>
<feature type="compositionally biased region" description="Polar residues" evidence="6">
    <location>
        <begin position="1211"/>
        <end position="1226"/>
    </location>
</feature>
<dbReference type="SUPFAM" id="SSF82671">
    <property type="entry name" value="SEA domain"/>
    <property type="match status" value="1"/>
</dbReference>
<dbReference type="InterPro" id="IPR013783">
    <property type="entry name" value="Ig-like_fold"/>
</dbReference>
<protein>
    <submittedName>
        <fullName evidence="10">Uncharacterized protein</fullName>
    </submittedName>
</protein>
<dbReference type="PANTHER" id="PTHR11640">
    <property type="entry name" value="NEPHRIN"/>
    <property type="match status" value="1"/>
</dbReference>
<dbReference type="Proteomes" id="UP000887567">
    <property type="component" value="Unplaced"/>
</dbReference>
<dbReference type="InterPro" id="IPR003599">
    <property type="entry name" value="Ig_sub"/>
</dbReference>
<keyword evidence="2 7" id="KW-0472">Membrane</keyword>
<evidence type="ECO:0000256" key="3">
    <source>
        <dbReference type="ARBA" id="ARBA00023157"/>
    </source>
</evidence>
<feature type="domain" description="Ig-like" evidence="9">
    <location>
        <begin position="460"/>
        <end position="541"/>
    </location>
</feature>
<dbReference type="Pfam" id="PF13927">
    <property type="entry name" value="Ig_3"/>
    <property type="match status" value="2"/>
</dbReference>
<evidence type="ECO:0000256" key="2">
    <source>
        <dbReference type="ARBA" id="ARBA00023136"/>
    </source>
</evidence>
<dbReference type="Pfam" id="PF07679">
    <property type="entry name" value="I-set"/>
    <property type="match status" value="1"/>
</dbReference>
<keyword evidence="7" id="KW-0812">Transmembrane</keyword>
<comment type="subcellular location">
    <subcellularLocation>
        <location evidence="1">Membrane</location>
        <topology evidence="1">Single-pass type I membrane protein</topology>
    </subcellularLocation>
</comment>
<dbReference type="OMA" id="TSNTHFE"/>
<dbReference type="PANTHER" id="PTHR11640:SF31">
    <property type="entry name" value="IRREGULAR CHIASM C-ROUGHEST PROTEIN-RELATED"/>
    <property type="match status" value="1"/>
</dbReference>
<feature type="transmembrane region" description="Helical" evidence="7">
    <location>
        <begin position="915"/>
        <end position="937"/>
    </location>
</feature>
<evidence type="ECO:0000256" key="1">
    <source>
        <dbReference type="ARBA" id="ARBA00004479"/>
    </source>
</evidence>
<reference evidence="10" key="1">
    <citation type="submission" date="2022-11" db="UniProtKB">
        <authorList>
            <consortium name="EnsemblMetazoa"/>
        </authorList>
    </citation>
    <scope>IDENTIFICATION</scope>
</reference>
<evidence type="ECO:0000259" key="9">
    <source>
        <dbReference type="PROSITE" id="PS50835"/>
    </source>
</evidence>
<name>A0A913XXG3_EXADI</name>
<dbReference type="AlphaFoldDB" id="A0A913XXG3"/>
<evidence type="ECO:0000256" key="6">
    <source>
        <dbReference type="SAM" id="MobiDB-lite"/>
    </source>
</evidence>
<feature type="domain" description="SEA" evidence="8">
    <location>
        <begin position="784"/>
        <end position="892"/>
    </location>
</feature>
<dbReference type="KEGG" id="epa:110249589"/>
<dbReference type="SUPFAM" id="SSF48726">
    <property type="entry name" value="Immunoglobulin"/>
    <property type="match status" value="9"/>
</dbReference>
<feature type="region of interest" description="Disordered" evidence="6">
    <location>
        <begin position="1172"/>
        <end position="1226"/>
    </location>
</feature>
<dbReference type="SMART" id="SM00408">
    <property type="entry name" value="IGc2"/>
    <property type="match status" value="7"/>
</dbReference>
<dbReference type="GeneID" id="110249589"/>
<feature type="domain" description="Ig-like" evidence="9">
    <location>
        <begin position="36"/>
        <end position="123"/>
    </location>
</feature>
<evidence type="ECO:0000256" key="7">
    <source>
        <dbReference type="SAM" id="Phobius"/>
    </source>
</evidence>
<keyword evidence="11" id="KW-1185">Reference proteome</keyword>
<organism evidence="10 11">
    <name type="scientific">Exaiptasia diaphana</name>
    <name type="common">Tropical sea anemone</name>
    <name type="synonym">Aiptasia pulchella</name>
    <dbReference type="NCBI Taxonomy" id="2652724"/>
    <lineage>
        <taxon>Eukaryota</taxon>
        <taxon>Metazoa</taxon>
        <taxon>Cnidaria</taxon>
        <taxon>Anthozoa</taxon>
        <taxon>Hexacorallia</taxon>
        <taxon>Actiniaria</taxon>
        <taxon>Aiptasiidae</taxon>
        <taxon>Exaiptasia</taxon>
    </lineage>
</organism>
<keyword evidence="4" id="KW-0325">Glycoprotein</keyword>
<feature type="domain" description="Ig-like" evidence="9">
    <location>
        <begin position="294"/>
        <end position="374"/>
    </location>
</feature>
<dbReference type="InterPro" id="IPR007110">
    <property type="entry name" value="Ig-like_dom"/>
</dbReference>
<feature type="region of interest" description="Disordered" evidence="6">
    <location>
        <begin position="1024"/>
        <end position="1047"/>
    </location>
</feature>
<feature type="compositionally biased region" description="Basic and acidic residues" evidence="6">
    <location>
        <begin position="1183"/>
        <end position="1192"/>
    </location>
</feature>
<evidence type="ECO:0000256" key="5">
    <source>
        <dbReference type="ARBA" id="ARBA00023319"/>
    </source>
</evidence>
<feature type="region of interest" description="Disordered" evidence="6">
    <location>
        <begin position="883"/>
        <end position="905"/>
    </location>
</feature>
<dbReference type="EnsemblMetazoa" id="XM_021056168.2">
    <property type="protein sequence ID" value="XP_020911827.1"/>
    <property type="gene ID" value="LOC110249589"/>
</dbReference>
<proteinExistence type="predicted"/>
<dbReference type="GO" id="GO:0050839">
    <property type="term" value="F:cell adhesion molecule binding"/>
    <property type="evidence" value="ECO:0007669"/>
    <property type="project" value="TreeGrafter"/>
</dbReference>
<dbReference type="Gene3D" id="3.30.70.960">
    <property type="entry name" value="SEA domain"/>
    <property type="match status" value="1"/>
</dbReference>
<feature type="domain" description="Ig-like" evidence="9">
    <location>
        <begin position="392"/>
        <end position="455"/>
    </location>
</feature>
<dbReference type="GO" id="GO:0005911">
    <property type="term" value="C:cell-cell junction"/>
    <property type="evidence" value="ECO:0007669"/>
    <property type="project" value="TreeGrafter"/>
</dbReference>
<feature type="domain" description="Ig-like" evidence="9">
    <location>
        <begin position="628"/>
        <end position="708"/>
    </location>
</feature>
<dbReference type="InterPro" id="IPR013098">
    <property type="entry name" value="Ig_I-set"/>
</dbReference>
<keyword evidence="7" id="KW-1133">Transmembrane helix</keyword>
<dbReference type="InterPro" id="IPR051275">
    <property type="entry name" value="Cell_adhesion_signaling"/>
</dbReference>
<dbReference type="InterPro" id="IPR000082">
    <property type="entry name" value="SEA_dom"/>
</dbReference>
<feature type="domain" description="Ig-like" evidence="9">
    <location>
        <begin position="544"/>
        <end position="623"/>
    </location>
</feature>
<feature type="region of interest" description="Disordered" evidence="6">
    <location>
        <begin position="946"/>
        <end position="999"/>
    </location>
</feature>
<dbReference type="GO" id="GO:0098609">
    <property type="term" value="P:cell-cell adhesion"/>
    <property type="evidence" value="ECO:0007669"/>
    <property type="project" value="TreeGrafter"/>
</dbReference>
<keyword evidence="5" id="KW-0393">Immunoglobulin domain</keyword>
<feature type="domain" description="Ig-like" evidence="9">
    <location>
        <begin position="226"/>
        <end position="289"/>
    </location>
</feature>
<dbReference type="OrthoDB" id="5985960at2759"/>
<dbReference type="CDD" id="cd00096">
    <property type="entry name" value="Ig"/>
    <property type="match status" value="1"/>
</dbReference>
<dbReference type="Pfam" id="PF13895">
    <property type="entry name" value="Ig_2"/>
    <property type="match status" value="2"/>
</dbReference>
<dbReference type="Pfam" id="PF01390">
    <property type="entry name" value="SEA"/>
    <property type="match status" value="1"/>
</dbReference>
<evidence type="ECO:0000259" key="8">
    <source>
        <dbReference type="PROSITE" id="PS50024"/>
    </source>
</evidence>
<keyword evidence="3" id="KW-1015">Disulfide bond</keyword>
<dbReference type="PROSITE" id="PS50835">
    <property type="entry name" value="IG_LIKE"/>
    <property type="match status" value="8"/>
</dbReference>
<evidence type="ECO:0000313" key="11">
    <source>
        <dbReference type="Proteomes" id="UP000887567"/>
    </source>
</evidence>
<dbReference type="InterPro" id="IPR036179">
    <property type="entry name" value="Ig-like_dom_sf"/>
</dbReference>
<dbReference type="GO" id="GO:0005886">
    <property type="term" value="C:plasma membrane"/>
    <property type="evidence" value="ECO:0007669"/>
    <property type="project" value="TreeGrafter"/>
</dbReference>
<feature type="compositionally biased region" description="Polar residues" evidence="6">
    <location>
        <begin position="967"/>
        <end position="993"/>
    </location>
</feature>
<dbReference type="InterPro" id="IPR003598">
    <property type="entry name" value="Ig_sub2"/>
</dbReference>
<feature type="compositionally biased region" description="Low complexity" evidence="6">
    <location>
        <begin position="887"/>
        <end position="898"/>
    </location>
</feature>
<dbReference type="InterPro" id="IPR036364">
    <property type="entry name" value="SEA_dom_sf"/>
</dbReference>